<sequence length="516" mass="55775">MTNVPNRHGSHSESSPRSSHGNRSRSRSTNRSNHSEYSPYKHSRSHSRSASGSRSRSRSIYSRSRSRSCSNRSGSWSRSRSRSKSRYSSRSRSHTRSRSRYSYHEGRRRSYLLSRSRSRSRTSVRSRSATRSSASPPSGKHSIGKDPRDRSKRVSWRNSIWLVGEKAKDVVFHFCDTCDLPIVIYGRLLPCKHVHCYTCAMNLPNKCSRCQKSVQTVERCLVGGIFMCFENDNCRRTYLSQRDLQAHIDHRHRGSITGPPKSSVESSVATQPIKVALSKPVTEASGPALTSTRTGTNTTPVHKDAASLFQSLQRQCNLSVMSSSSTSLTTVGFGTGSKSKGLLPLPTPTSVSLSGLAPRISVSHSIPPPSLGPFPQMMQFSTPPPPIGSRSLVPPSTAVLNPSVPPPSGVRNPSFNAANAAVVALAAAAAAMNTQSKAAGMPIRPDALLSGHPGISGTGHLQPGGLNLSMFSNALLSNQTSWSQANAMGNFTNRLPQPSSAPNSSAGPINIGRFPF</sequence>
<feature type="domain" description="Hakai C2H2 zinc finger" evidence="11">
    <location>
        <begin position="223"/>
        <end position="252"/>
    </location>
</feature>
<evidence type="ECO:0000256" key="5">
    <source>
        <dbReference type="ARBA" id="ARBA00022473"/>
    </source>
</evidence>
<dbReference type="PANTHER" id="PTHR13480">
    <property type="entry name" value="E3 UBIQUITIN-PROTEIN LIGASE HAKAI-RELATED"/>
    <property type="match status" value="1"/>
</dbReference>
<evidence type="ECO:0000256" key="6">
    <source>
        <dbReference type="ARBA" id="ARBA00022679"/>
    </source>
</evidence>
<organism evidence="12 13">
    <name type="scientific">Paragonimus heterotremus</name>
    <dbReference type="NCBI Taxonomy" id="100268"/>
    <lineage>
        <taxon>Eukaryota</taxon>
        <taxon>Metazoa</taxon>
        <taxon>Spiralia</taxon>
        <taxon>Lophotrochozoa</taxon>
        <taxon>Platyhelminthes</taxon>
        <taxon>Trematoda</taxon>
        <taxon>Digenea</taxon>
        <taxon>Plagiorchiida</taxon>
        <taxon>Troglotremata</taxon>
        <taxon>Troglotrematidae</taxon>
        <taxon>Paragonimus</taxon>
    </lineage>
</organism>
<evidence type="ECO:0000256" key="2">
    <source>
        <dbReference type="ARBA" id="ARBA00004123"/>
    </source>
</evidence>
<proteinExistence type="predicted"/>
<evidence type="ECO:0000256" key="7">
    <source>
        <dbReference type="ARBA" id="ARBA00022786"/>
    </source>
</evidence>
<comment type="pathway">
    <text evidence="3">Protein modification; protein ubiquitination.</text>
</comment>
<evidence type="ECO:0000256" key="4">
    <source>
        <dbReference type="ARBA" id="ARBA00012483"/>
    </source>
</evidence>
<keyword evidence="8" id="KW-0539">Nucleus</keyword>
<protein>
    <recommendedName>
        <fullName evidence="9">E3 ubiquitin-protein ligase Hakai</fullName>
        <ecNumber evidence="4">2.3.2.27</ecNumber>
    </recommendedName>
</protein>
<reference evidence="12" key="1">
    <citation type="submission" date="2019-05" db="EMBL/GenBank/DDBJ databases">
        <title>Annotation for the trematode Paragonimus heterotremus.</title>
        <authorList>
            <person name="Choi Y.-J."/>
        </authorList>
    </citation>
    <scope>NUCLEOTIDE SEQUENCE</scope>
    <source>
        <strain evidence="12">LC</strain>
    </source>
</reference>
<dbReference type="GO" id="GO:0030155">
    <property type="term" value="P:regulation of cell adhesion"/>
    <property type="evidence" value="ECO:0007669"/>
    <property type="project" value="TreeGrafter"/>
</dbReference>
<keyword evidence="13" id="KW-1185">Reference proteome</keyword>
<evidence type="ECO:0000313" key="13">
    <source>
        <dbReference type="Proteomes" id="UP000748531"/>
    </source>
</evidence>
<dbReference type="OrthoDB" id="547746at2759"/>
<dbReference type="PANTHER" id="PTHR13480:SF0">
    <property type="entry name" value="E3 UBIQUITIN-PROTEIN LIGASE HAKAI"/>
    <property type="match status" value="1"/>
</dbReference>
<name>A0A8J4T6X3_9TREM</name>
<evidence type="ECO:0000256" key="8">
    <source>
        <dbReference type="ARBA" id="ARBA00023242"/>
    </source>
</evidence>
<comment type="caution">
    <text evidence="12">The sequence shown here is derived from an EMBL/GenBank/DDBJ whole genome shotgun (WGS) entry which is preliminary data.</text>
</comment>
<comment type="catalytic activity">
    <reaction evidence="1">
        <text>S-ubiquitinyl-[E2 ubiquitin-conjugating enzyme]-L-cysteine + [acceptor protein]-L-lysine = [E2 ubiquitin-conjugating enzyme]-L-cysteine + N(6)-ubiquitinyl-[acceptor protein]-L-lysine.</text>
        <dbReference type="EC" id="2.3.2.27"/>
    </reaction>
</comment>
<gene>
    <name evidence="12" type="ORF">PHET_00384</name>
</gene>
<feature type="region of interest" description="Disordered" evidence="10">
    <location>
        <begin position="281"/>
        <end position="300"/>
    </location>
</feature>
<evidence type="ECO:0000313" key="12">
    <source>
        <dbReference type="EMBL" id="KAF5406040.1"/>
    </source>
</evidence>
<dbReference type="EC" id="2.3.2.27" evidence="4"/>
<dbReference type="InterPro" id="IPR040383">
    <property type="entry name" value="HAKAI/CBLL2"/>
</dbReference>
<evidence type="ECO:0000256" key="10">
    <source>
        <dbReference type="SAM" id="MobiDB-lite"/>
    </source>
</evidence>
<dbReference type="Gene3D" id="6.10.140.2210">
    <property type="match status" value="1"/>
</dbReference>
<evidence type="ECO:0000256" key="1">
    <source>
        <dbReference type="ARBA" id="ARBA00000900"/>
    </source>
</evidence>
<comment type="subcellular location">
    <subcellularLocation>
        <location evidence="2">Nucleus</location>
    </subcellularLocation>
</comment>
<feature type="region of interest" description="Disordered" evidence="10">
    <location>
        <begin position="1"/>
        <end position="151"/>
    </location>
</feature>
<feature type="compositionally biased region" description="Basic residues" evidence="10">
    <location>
        <begin position="79"/>
        <end position="124"/>
    </location>
</feature>
<accession>A0A8J4T6X3</accession>
<dbReference type="InterPro" id="IPR041042">
    <property type="entry name" value="Znf_Hakai"/>
</dbReference>
<dbReference type="Proteomes" id="UP000748531">
    <property type="component" value="Unassembled WGS sequence"/>
</dbReference>
<dbReference type="GO" id="GO:0061630">
    <property type="term" value="F:ubiquitin protein ligase activity"/>
    <property type="evidence" value="ECO:0007669"/>
    <property type="project" value="UniProtKB-EC"/>
</dbReference>
<dbReference type="Pfam" id="PF18408">
    <property type="entry name" value="zf_Hakai"/>
    <property type="match status" value="1"/>
</dbReference>
<dbReference type="InterPro" id="IPR013083">
    <property type="entry name" value="Znf_RING/FYVE/PHD"/>
</dbReference>
<feature type="compositionally biased region" description="Polar residues" evidence="10">
    <location>
        <begin position="496"/>
        <end position="507"/>
    </location>
</feature>
<dbReference type="GO" id="GO:0005634">
    <property type="term" value="C:nucleus"/>
    <property type="evidence" value="ECO:0007669"/>
    <property type="project" value="UniProtKB-SubCell"/>
</dbReference>
<dbReference type="CDD" id="cd16508">
    <property type="entry name" value="RING-HC_HAKAI-like"/>
    <property type="match status" value="1"/>
</dbReference>
<dbReference type="InterPro" id="IPR040380">
    <property type="entry name" value="HAKAI-like_RING-HC"/>
</dbReference>
<dbReference type="GO" id="GO:0016567">
    <property type="term" value="P:protein ubiquitination"/>
    <property type="evidence" value="ECO:0007669"/>
    <property type="project" value="UniProtKB-UniPathway"/>
</dbReference>
<dbReference type="UniPathway" id="UPA00143"/>
<feature type="compositionally biased region" description="Low complexity" evidence="10">
    <location>
        <begin position="125"/>
        <end position="138"/>
    </location>
</feature>
<dbReference type="AlphaFoldDB" id="A0A8J4T6X3"/>
<dbReference type="EMBL" id="LUCH01000118">
    <property type="protein sequence ID" value="KAF5406040.1"/>
    <property type="molecule type" value="Genomic_DNA"/>
</dbReference>
<feature type="region of interest" description="Disordered" evidence="10">
    <location>
        <begin position="496"/>
        <end position="516"/>
    </location>
</feature>
<dbReference type="Gene3D" id="3.30.40.10">
    <property type="entry name" value="Zinc/RING finger domain, C3HC4 (zinc finger)"/>
    <property type="match status" value="1"/>
</dbReference>
<feature type="compositionally biased region" description="Low complexity" evidence="10">
    <location>
        <begin position="48"/>
        <end position="78"/>
    </location>
</feature>
<keyword evidence="7" id="KW-0833">Ubl conjugation pathway</keyword>
<keyword evidence="6" id="KW-0808">Transferase</keyword>
<keyword evidence="5" id="KW-0217">Developmental protein</keyword>
<feature type="compositionally biased region" description="Polar residues" evidence="10">
    <location>
        <begin position="288"/>
        <end position="300"/>
    </location>
</feature>
<evidence type="ECO:0000256" key="3">
    <source>
        <dbReference type="ARBA" id="ARBA00004906"/>
    </source>
</evidence>
<evidence type="ECO:0000259" key="11">
    <source>
        <dbReference type="Pfam" id="PF18408"/>
    </source>
</evidence>
<evidence type="ECO:0000256" key="9">
    <source>
        <dbReference type="ARBA" id="ARBA00041081"/>
    </source>
</evidence>